<proteinExistence type="predicted"/>
<reference evidence="1 2" key="1">
    <citation type="submission" date="2015-10" db="EMBL/GenBank/DDBJ databases">
        <title>Corynebacteirum lowii and Corynebacterium oculi species nova, derived from human clinical disease and and emended description of Corynebacterium mastiditis.</title>
        <authorList>
            <person name="Bernard K."/>
            <person name="Pacheco A.L."/>
            <person name="Mcdougall C."/>
            <person name="Burtx T."/>
            <person name="Weibe D."/>
            <person name="Tyler S."/>
            <person name="Olson A.B."/>
            <person name="Cnockaert M."/>
            <person name="Eguchi H."/>
            <person name="Kuwahara T."/>
            <person name="Nakayama-Imaohji H."/>
            <person name="Boudewijins M."/>
            <person name="Van Hoecke F."/>
            <person name="Bernier A.-M."/>
            <person name="Vandamme P."/>
        </authorList>
    </citation>
    <scope>NUCLEOTIDE SEQUENCE [LARGE SCALE GENOMIC DNA]</scope>
    <source>
        <strain evidence="1 2">NML 130210</strain>
    </source>
</reference>
<keyword evidence="2" id="KW-1185">Reference proteome</keyword>
<dbReference type="Proteomes" id="UP000050517">
    <property type="component" value="Unassembled WGS sequence"/>
</dbReference>
<organism evidence="1 2">
    <name type="scientific">Corynebacterium oculi</name>
    <dbReference type="NCBI Taxonomy" id="1544416"/>
    <lineage>
        <taxon>Bacteria</taxon>
        <taxon>Bacillati</taxon>
        <taxon>Actinomycetota</taxon>
        <taxon>Actinomycetes</taxon>
        <taxon>Mycobacteriales</taxon>
        <taxon>Corynebacteriaceae</taxon>
        <taxon>Corynebacterium</taxon>
    </lineage>
</organism>
<dbReference type="PATRIC" id="fig|1544416.3.peg.2364"/>
<protein>
    <submittedName>
        <fullName evidence="1">Uncharacterized protein</fullName>
    </submittedName>
</protein>
<dbReference type="OrthoDB" id="10013121at2"/>
<dbReference type="RefSeq" id="WP_055123389.1">
    <property type="nucleotide sequence ID" value="NZ_LKST01000004.1"/>
</dbReference>
<evidence type="ECO:0000313" key="1">
    <source>
        <dbReference type="EMBL" id="KQB83381.1"/>
    </source>
</evidence>
<accession>A0A0Q0YBL2</accession>
<gene>
    <name evidence="1" type="ORF">Cocul_02356</name>
</gene>
<name>A0A0Q0YBL2_9CORY</name>
<dbReference type="EMBL" id="LKST01000004">
    <property type="protein sequence ID" value="KQB83381.1"/>
    <property type="molecule type" value="Genomic_DNA"/>
</dbReference>
<comment type="caution">
    <text evidence="1">The sequence shown here is derived from an EMBL/GenBank/DDBJ whole genome shotgun (WGS) entry which is preliminary data.</text>
</comment>
<evidence type="ECO:0000313" key="2">
    <source>
        <dbReference type="Proteomes" id="UP000050517"/>
    </source>
</evidence>
<dbReference type="AlphaFoldDB" id="A0A0Q0YBL2"/>
<sequence>MNIEKIIIRHNVYPPEDINPTYYVFFWTEELFDGEKHYQRESFSLKGATSVIEANDWRLTHAQGRRSALILPQPRKNFLGMEYPGLIILAGEYPDGPELTGSLQGQFFAP</sequence>